<dbReference type="EMBL" id="UGFC01000006">
    <property type="protein sequence ID" value="STM20103.1"/>
    <property type="molecule type" value="Genomic_DNA"/>
</dbReference>
<dbReference type="Proteomes" id="UP000254174">
    <property type="component" value="Unassembled WGS sequence"/>
</dbReference>
<evidence type="ECO:0000313" key="2">
    <source>
        <dbReference type="Proteomes" id="UP000254174"/>
    </source>
</evidence>
<protein>
    <submittedName>
        <fullName evidence="1">DNA-binding transcriptional regulator</fullName>
    </submittedName>
</protein>
<sequence>MLHTANPVIKHKAGLLNLAEELSNVSKACKIMGVSRETFYRYRELAAEGGVDAQINRSRRAPNLKNRTDEATEQAVVDYTVAFPTHVSTGPATSCVNRGFFISDSGVRSVWLLHNLENLKRRY</sequence>
<dbReference type="GO" id="GO:0003677">
    <property type="term" value="F:DNA binding"/>
    <property type="evidence" value="ECO:0007669"/>
    <property type="project" value="UniProtKB-KW"/>
</dbReference>
<dbReference type="AlphaFoldDB" id="A0A377DGJ5"/>
<evidence type="ECO:0000313" key="1">
    <source>
        <dbReference type="EMBL" id="STM20103.1"/>
    </source>
</evidence>
<name>A0A377DGJ5_ECOLX</name>
<reference evidence="1 2" key="1">
    <citation type="submission" date="2018-06" db="EMBL/GenBank/DDBJ databases">
        <authorList>
            <consortium name="Pathogen Informatics"/>
            <person name="Doyle S."/>
        </authorList>
    </citation>
    <scope>NUCLEOTIDE SEQUENCE [LARGE SCALE GENOMIC DNA]</scope>
    <source>
        <strain evidence="1 2">NCTC7922</strain>
    </source>
</reference>
<proteinExistence type="predicted"/>
<dbReference type="Pfam" id="PF13551">
    <property type="entry name" value="HTH_29"/>
    <property type="match status" value="1"/>
</dbReference>
<keyword evidence="1" id="KW-0238">DNA-binding</keyword>
<organism evidence="1 2">
    <name type="scientific">Escherichia coli</name>
    <dbReference type="NCBI Taxonomy" id="562"/>
    <lineage>
        <taxon>Bacteria</taxon>
        <taxon>Pseudomonadati</taxon>
        <taxon>Pseudomonadota</taxon>
        <taxon>Gammaproteobacteria</taxon>
        <taxon>Enterobacterales</taxon>
        <taxon>Enterobacteriaceae</taxon>
        <taxon>Escherichia</taxon>
    </lineage>
</organism>
<gene>
    <name evidence="1" type="primary">ylbG</name>
    <name evidence="1" type="ORF">NCTC7922_06063</name>
</gene>
<accession>A0A377DGJ5</accession>